<sequence length="168" mass="19444">MGITLLEIESKKFKEFGQWNTTPPYAAIAFLGHLDLDLGSRNDTGHSQWMSEKPQLWQLDVACDLVRDRGLRYLWPDYCCPVMESSRLASSRLEHLEACYERACWCLVFTPKSLYQHFHWHLDPDGQISGWPQPATQRTAGGATNKRQNFVTDDHIRCQYDYNIFTAA</sequence>
<evidence type="ECO:0000313" key="2">
    <source>
        <dbReference type="Proteomes" id="UP001230504"/>
    </source>
</evidence>
<reference evidence="1" key="1">
    <citation type="submission" date="2021-06" db="EMBL/GenBank/DDBJ databases">
        <title>Comparative genomics, transcriptomics and evolutionary studies reveal genomic signatures of adaptation to plant cell wall in hemibiotrophic fungi.</title>
        <authorList>
            <consortium name="DOE Joint Genome Institute"/>
            <person name="Baroncelli R."/>
            <person name="Diaz J.F."/>
            <person name="Benocci T."/>
            <person name="Peng M."/>
            <person name="Battaglia E."/>
            <person name="Haridas S."/>
            <person name="Andreopoulos W."/>
            <person name="Labutti K."/>
            <person name="Pangilinan J."/>
            <person name="Floch G.L."/>
            <person name="Makela M.R."/>
            <person name="Henrissat B."/>
            <person name="Grigoriev I.V."/>
            <person name="Crouch J.A."/>
            <person name="De Vries R.P."/>
            <person name="Sukno S.A."/>
            <person name="Thon M.R."/>
        </authorList>
    </citation>
    <scope>NUCLEOTIDE SEQUENCE</scope>
    <source>
        <strain evidence="1">CBS 125086</strain>
    </source>
</reference>
<dbReference type="GeneID" id="85447060"/>
<accession>A0AAD8PPN7</accession>
<protein>
    <recommendedName>
        <fullName evidence="3">Heterokaryon incompatibility domain-containing protein</fullName>
    </recommendedName>
</protein>
<dbReference type="EMBL" id="JAHLJV010000088">
    <property type="protein sequence ID" value="KAK1573663.1"/>
    <property type="molecule type" value="Genomic_DNA"/>
</dbReference>
<dbReference type="RefSeq" id="XP_060409255.1">
    <property type="nucleotide sequence ID" value="XM_060562820.1"/>
</dbReference>
<evidence type="ECO:0008006" key="3">
    <source>
        <dbReference type="Google" id="ProtNLM"/>
    </source>
</evidence>
<proteinExistence type="predicted"/>
<evidence type="ECO:0000313" key="1">
    <source>
        <dbReference type="EMBL" id="KAK1573663.1"/>
    </source>
</evidence>
<organism evidence="1 2">
    <name type="scientific">Colletotrichum navitas</name>
    <dbReference type="NCBI Taxonomy" id="681940"/>
    <lineage>
        <taxon>Eukaryota</taxon>
        <taxon>Fungi</taxon>
        <taxon>Dikarya</taxon>
        <taxon>Ascomycota</taxon>
        <taxon>Pezizomycotina</taxon>
        <taxon>Sordariomycetes</taxon>
        <taxon>Hypocreomycetidae</taxon>
        <taxon>Glomerellales</taxon>
        <taxon>Glomerellaceae</taxon>
        <taxon>Colletotrichum</taxon>
        <taxon>Colletotrichum graminicola species complex</taxon>
    </lineage>
</organism>
<keyword evidence="2" id="KW-1185">Reference proteome</keyword>
<comment type="caution">
    <text evidence="1">The sequence shown here is derived from an EMBL/GenBank/DDBJ whole genome shotgun (WGS) entry which is preliminary data.</text>
</comment>
<dbReference type="AlphaFoldDB" id="A0AAD8PPN7"/>
<name>A0AAD8PPN7_9PEZI</name>
<dbReference type="Proteomes" id="UP001230504">
    <property type="component" value="Unassembled WGS sequence"/>
</dbReference>
<gene>
    <name evidence="1" type="ORF">LY79DRAFT_662669</name>
</gene>